<accession>A0A1U7CUP4</accession>
<gene>
    <name evidence="1" type="ORF">BSF38_04217</name>
</gene>
<dbReference type="OrthoDB" id="286205at2"/>
<dbReference type="KEGG" id="pbor:BSF38_04217"/>
<dbReference type="AlphaFoldDB" id="A0A1U7CUP4"/>
<proteinExistence type="predicted"/>
<dbReference type="STRING" id="1387353.BSF38_04217"/>
<evidence type="ECO:0000313" key="1">
    <source>
        <dbReference type="EMBL" id="APW62667.1"/>
    </source>
</evidence>
<reference evidence="2" key="1">
    <citation type="submission" date="2016-12" db="EMBL/GenBank/DDBJ databases">
        <title>Comparative genomics of four Isosphaeraceae planctomycetes: a common pool of plasmids and glycoside hydrolase genes.</title>
        <authorList>
            <person name="Ivanova A."/>
        </authorList>
    </citation>
    <scope>NUCLEOTIDE SEQUENCE [LARGE SCALE GENOMIC DNA]</scope>
    <source>
        <strain evidence="2">PX4</strain>
    </source>
</reference>
<organism evidence="1 2">
    <name type="scientific">Paludisphaera borealis</name>
    <dbReference type="NCBI Taxonomy" id="1387353"/>
    <lineage>
        <taxon>Bacteria</taxon>
        <taxon>Pseudomonadati</taxon>
        <taxon>Planctomycetota</taxon>
        <taxon>Planctomycetia</taxon>
        <taxon>Isosphaerales</taxon>
        <taxon>Isosphaeraceae</taxon>
        <taxon>Paludisphaera</taxon>
    </lineage>
</organism>
<evidence type="ECO:0000313" key="2">
    <source>
        <dbReference type="Proteomes" id="UP000186309"/>
    </source>
</evidence>
<protein>
    <submittedName>
        <fullName evidence="1">Uncharacterized protein</fullName>
    </submittedName>
</protein>
<name>A0A1U7CUP4_9BACT</name>
<sequence length="95" mass="10304">MSDVPVQHGKVRESPEFRRDHYRVYDENGFLSSFAVAPPASATLSGVVMGLCERFHGMLGTGYESKDMVVLLGPRIVAVVRLGADGHPEVTTFGP</sequence>
<dbReference type="Proteomes" id="UP000186309">
    <property type="component" value="Chromosome"/>
</dbReference>
<keyword evidence="2" id="KW-1185">Reference proteome</keyword>
<dbReference type="EMBL" id="CP019082">
    <property type="protein sequence ID" value="APW62667.1"/>
    <property type="molecule type" value="Genomic_DNA"/>
</dbReference>
<dbReference type="RefSeq" id="WP_076348932.1">
    <property type="nucleotide sequence ID" value="NZ_CP019082.1"/>
</dbReference>